<gene>
    <name evidence="2" type="ORF">D1012_13725</name>
</gene>
<dbReference type="OrthoDB" id="7707524at2"/>
<keyword evidence="3" id="KW-1185">Reference proteome</keyword>
<dbReference type="RefSeq" id="WP_118153143.1">
    <property type="nucleotide sequence ID" value="NZ_QWEY01000007.1"/>
</dbReference>
<feature type="signal peptide" evidence="1">
    <location>
        <begin position="1"/>
        <end position="21"/>
    </location>
</feature>
<reference evidence="2 3" key="1">
    <citation type="submission" date="2018-08" db="EMBL/GenBank/DDBJ databases">
        <title>Flavobacterium tibetense sp. nov., isolated from a wetland YonghuCo on Tibetan Plateau.</title>
        <authorList>
            <person name="Phurbu D."/>
            <person name="Lu H."/>
            <person name="Xing P."/>
        </authorList>
    </citation>
    <scope>NUCLEOTIDE SEQUENCE [LARGE SCALE GENOMIC DNA]</scope>
    <source>
        <strain evidence="2 3">DJC</strain>
    </source>
</reference>
<evidence type="ECO:0000256" key="1">
    <source>
        <dbReference type="SAM" id="SignalP"/>
    </source>
</evidence>
<comment type="caution">
    <text evidence="2">The sequence shown here is derived from an EMBL/GenBank/DDBJ whole genome shotgun (WGS) entry which is preliminary data.</text>
</comment>
<accession>A0A411Z0V9</accession>
<evidence type="ECO:0000313" key="2">
    <source>
        <dbReference type="EMBL" id="RGP36711.1"/>
    </source>
</evidence>
<organism evidence="2 3">
    <name type="scientific">Pseudotabrizicola alkalilacus</name>
    <dbReference type="NCBI Taxonomy" id="2305252"/>
    <lineage>
        <taxon>Bacteria</taxon>
        <taxon>Pseudomonadati</taxon>
        <taxon>Pseudomonadota</taxon>
        <taxon>Alphaproteobacteria</taxon>
        <taxon>Rhodobacterales</taxon>
        <taxon>Paracoccaceae</taxon>
        <taxon>Pseudotabrizicola</taxon>
    </lineage>
</organism>
<dbReference type="EMBL" id="QWEY01000007">
    <property type="protein sequence ID" value="RGP36711.1"/>
    <property type="molecule type" value="Genomic_DNA"/>
</dbReference>
<dbReference type="AlphaFoldDB" id="A0A411Z0V9"/>
<keyword evidence="1" id="KW-0732">Signal</keyword>
<protein>
    <recommendedName>
        <fullName evidence="4">Tat pathway signal sequence domain protein</fullName>
    </recommendedName>
</protein>
<proteinExistence type="predicted"/>
<evidence type="ECO:0000313" key="3">
    <source>
        <dbReference type="Proteomes" id="UP000284547"/>
    </source>
</evidence>
<sequence length="135" mass="13934">MVKRLTFAAMACAIAAGAAQAQDLQIDLNTLESQPEACRLTFVASNGFGASIERLVIEAVLFTRAGKVAQFTLFDFAALPEGRQRVRQFDVAGLACDDLGQVLLNGVSACDGADPATCAAALKPASTVDGVEVAG</sequence>
<feature type="chain" id="PRO_5019413333" description="Tat pathway signal sequence domain protein" evidence="1">
    <location>
        <begin position="22"/>
        <end position="135"/>
    </location>
</feature>
<evidence type="ECO:0008006" key="4">
    <source>
        <dbReference type="Google" id="ProtNLM"/>
    </source>
</evidence>
<name>A0A411Z0V9_9RHOB</name>
<dbReference type="Proteomes" id="UP000284547">
    <property type="component" value="Unassembled WGS sequence"/>
</dbReference>